<name>A0A7R7WAK0_ASPKA</name>
<protein>
    <submittedName>
        <fullName evidence="2">Uncharacterized protein</fullName>
    </submittedName>
</protein>
<evidence type="ECO:0000313" key="2">
    <source>
        <dbReference type="EMBL" id="BCR99314.1"/>
    </source>
</evidence>
<dbReference type="OrthoDB" id="3687641at2759"/>
<dbReference type="Pfam" id="PF11807">
    <property type="entry name" value="UstYa"/>
    <property type="match status" value="1"/>
</dbReference>
<dbReference type="GeneID" id="64960637"/>
<keyword evidence="3" id="KW-1185">Reference proteome</keyword>
<dbReference type="PANTHER" id="PTHR33365">
    <property type="entry name" value="YALI0B05434P"/>
    <property type="match status" value="1"/>
</dbReference>
<dbReference type="InterPro" id="IPR021765">
    <property type="entry name" value="UstYa-like"/>
</dbReference>
<sequence length="267" mass="30482">MPAKFRLSEEAKYASLGHSAPIDPPSLPERLYGSILSLRHIWREVLIVCLSILCTGLLVNRILSPLDGRTTEANPEYDTNSDHDHWIQFQWTTGIYSSSKPEDFDAVNKAWEEVIPAYGFVAVDHGWAVENHLPASMSLPSDSSKGVYILDAYHQIHCLTIIRRTLLEIRLGMPPKLPLQHSWHCFDSLLQYIVCGTSGDTLLYTWGRNQTGDGQARKCLDWRSRREWVRQRTACYKDSQQPIRLVDHFTRCEDGEMEIGDGIRLSV</sequence>
<gene>
    <name evidence="2" type="ORF">AKAW2_40998S</name>
</gene>
<evidence type="ECO:0000313" key="3">
    <source>
        <dbReference type="Proteomes" id="UP000661280"/>
    </source>
</evidence>
<evidence type="ECO:0000256" key="1">
    <source>
        <dbReference type="ARBA" id="ARBA00035112"/>
    </source>
</evidence>
<dbReference type="AlphaFoldDB" id="A0A7R7WAK0"/>
<accession>A0A7R7WAK0</accession>
<dbReference type="RefSeq" id="XP_041543077.1">
    <property type="nucleotide sequence ID" value="XM_041689387.1"/>
</dbReference>
<dbReference type="PANTHER" id="PTHR33365:SF6">
    <property type="entry name" value="OXIDASE USTYA"/>
    <property type="match status" value="1"/>
</dbReference>
<dbReference type="GO" id="GO:0043386">
    <property type="term" value="P:mycotoxin biosynthetic process"/>
    <property type="evidence" value="ECO:0007669"/>
    <property type="project" value="InterPro"/>
</dbReference>
<proteinExistence type="inferred from homology"/>
<reference evidence="2" key="1">
    <citation type="submission" date="2021-01" db="EMBL/GenBank/DDBJ databases">
        <authorList>
            <consortium name="Aspergillus luchuensis mut. kawachii IFO 4304 genome sequencing consortium"/>
            <person name="Kazuki M."/>
            <person name="Futagami T."/>
        </authorList>
    </citation>
    <scope>NUCLEOTIDE SEQUENCE</scope>
    <source>
        <strain evidence="2">IFO 4308</strain>
    </source>
</reference>
<reference evidence="2" key="2">
    <citation type="submission" date="2021-02" db="EMBL/GenBank/DDBJ databases">
        <title>Aspergillus luchuensis mut. kawachii IFO 4304 genome sequence.</title>
        <authorList>
            <person name="Mori K."/>
            <person name="Kadooka C."/>
            <person name="Goto M."/>
            <person name="Futagami T."/>
        </authorList>
    </citation>
    <scope>NUCLEOTIDE SEQUENCE</scope>
    <source>
        <strain evidence="2">IFO 4308</strain>
    </source>
</reference>
<dbReference type="KEGG" id="aluc:AKAW2_40998S"/>
<organism evidence="2 3">
    <name type="scientific">Aspergillus kawachii</name>
    <name type="common">White koji mold</name>
    <name type="synonym">Aspergillus awamori var. kawachi</name>
    <dbReference type="NCBI Taxonomy" id="1069201"/>
    <lineage>
        <taxon>Eukaryota</taxon>
        <taxon>Fungi</taxon>
        <taxon>Dikarya</taxon>
        <taxon>Ascomycota</taxon>
        <taxon>Pezizomycotina</taxon>
        <taxon>Eurotiomycetes</taxon>
        <taxon>Eurotiomycetidae</taxon>
        <taxon>Eurotiales</taxon>
        <taxon>Aspergillaceae</taxon>
        <taxon>Aspergillus</taxon>
        <taxon>Aspergillus subgen. Circumdati</taxon>
    </lineage>
</organism>
<comment type="similarity">
    <text evidence="1">Belongs to the ustYa family.</text>
</comment>
<dbReference type="EMBL" id="AP024428">
    <property type="protein sequence ID" value="BCR99314.1"/>
    <property type="molecule type" value="Genomic_DNA"/>
</dbReference>
<dbReference type="Proteomes" id="UP000661280">
    <property type="component" value="Chromosome 4"/>
</dbReference>